<evidence type="ECO:0000313" key="1">
    <source>
        <dbReference type="EMBL" id="KAI3375843.1"/>
    </source>
</evidence>
<proteinExistence type="predicted"/>
<accession>A0ACB8X6V6</accession>
<gene>
    <name evidence="1" type="ORF">L3Q82_004118</name>
</gene>
<dbReference type="EMBL" id="CM041532">
    <property type="protein sequence ID" value="KAI3375843.1"/>
    <property type="molecule type" value="Genomic_DNA"/>
</dbReference>
<reference evidence="1" key="1">
    <citation type="submission" date="2022-04" db="EMBL/GenBank/DDBJ databases">
        <title>Jade perch genome.</title>
        <authorList>
            <person name="Chao B."/>
        </authorList>
    </citation>
    <scope>NUCLEOTIDE SEQUENCE</scope>
    <source>
        <strain evidence="1">CB-2022</strain>
    </source>
</reference>
<evidence type="ECO:0000313" key="2">
    <source>
        <dbReference type="Proteomes" id="UP000831701"/>
    </source>
</evidence>
<organism evidence="1 2">
    <name type="scientific">Scortum barcoo</name>
    <name type="common">barcoo grunter</name>
    <dbReference type="NCBI Taxonomy" id="214431"/>
    <lineage>
        <taxon>Eukaryota</taxon>
        <taxon>Metazoa</taxon>
        <taxon>Chordata</taxon>
        <taxon>Craniata</taxon>
        <taxon>Vertebrata</taxon>
        <taxon>Euteleostomi</taxon>
        <taxon>Actinopterygii</taxon>
        <taxon>Neopterygii</taxon>
        <taxon>Teleostei</taxon>
        <taxon>Neoteleostei</taxon>
        <taxon>Acanthomorphata</taxon>
        <taxon>Eupercaria</taxon>
        <taxon>Centrarchiformes</taxon>
        <taxon>Terapontoidei</taxon>
        <taxon>Terapontidae</taxon>
        <taxon>Scortum</taxon>
    </lineage>
</organism>
<dbReference type="Proteomes" id="UP000831701">
    <property type="component" value="Chromosome 2"/>
</dbReference>
<sequence>MVASDHEEEDSGSVRATEEASAEETVSSEPVDSGGNELPAVETTATAEDLDDQPQSHEGSVVFEINSSDEDGPPRLHLETPEREAGPMQEEEDGEAEEEEPAAPPADMLNINYEEYLQLQQQLCEERDEASHRSSQLQIKLADYLSKKGWEDSRPEREPPESEQLQEYEKCVKVLSDLKQQLATDSETAQQQAEELSSQAQERLDEVENEWQEFVALKQDVAVAALSRRLGKQAAQAKVEATLAAEQLLQDELIKLRLRHIKLRMQIQRLEAELREGDDHARDPLHLQFEQLQAERLEQKKQAEKQKEESLRVQKKISSSLELLSNIKEKLFWSQTEVQAKRRQLVKVEAAVARKRELLTRTKQAHNSLQRDNVKLKDRRGLLGNRVLLQDFEDTVDASSHLEERLENLKGRQAEIVFSCGR</sequence>
<name>A0ACB8X6V6_9TELE</name>
<protein>
    <submittedName>
        <fullName evidence="1">Uncharacterized protein</fullName>
    </submittedName>
</protein>
<keyword evidence="2" id="KW-1185">Reference proteome</keyword>
<comment type="caution">
    <text evidence="1">The sequence shown here is derived from an EMBL/GenBank/DDBJ whole genome shotgun (WGS) entry which is preliminary data.</text>
</comment>